<reference evidence="3" key="1">
    <citation type="submission" date="2017-10" db="EMBL/GenBank/DDBJ databases">
        <title>Draft genome sequence of the planktic cyanobacteria Tychonema bourrellyi isolated from alpine lentic freshwater.</title>
        <authorList>
            <person name="Tett A."/>
            <person name="Armanini F."/>
            <person name="Asnicar F."/>
            <person name="Boscaini A."/>
            <person name="Pasolli E."/>
            <person name="Zolfo M."/>
            <person name="Donati C."/>
            <person name="Salmaso N."/>
            <person name="Segata N."/>
        </authorList>
    </citation>
    <scope>NUCLEOTIDE SEQUENCE</scope>
    <source>
        <strain evidence="3">FEM_GT703</strain>
    </source>
</reference>
<evidence type="ECO:0000313" key="4">
    <source>
        <dbReference type="Proteomes" id="UP000226442"/>
    </source>
</evidence>
<dbReference type="SUPFAM" id="SSF63411">
    <property type="entry name" value="LuxS/MPP-like metallohydrolase"/>
    <property type="match status" value="2"/>
</dbReference>
<dbReference type="Pfam" id="PF00675">
    <property type="entry name" value="Peptidase_M16"/>
    <property type="match status" value="1"/>
</dbReference>
<dbReference type="GO" id="GO:0046872">
    <property type="term" value="F:metal ion binding"/>
    <property type="evidence" value="ECO:0007669"/>
    <property type="project" value="InterPro"/>
</dbReference>
<dbReference type="RefSeq" id="WP_096831897.1">
    <property type="nucleotide sequence ID" value="NZ_NXIB02000036.1"/>
</dbReference>
<accession>A0A2G4F2G6</accession>
<dbReference type="InterPro" id="IPR050361">
    <property type="entry name" value="MPP/UQCRC_Complex"/>
</dbReference>
<proteinExistence type="predicted"/>
<dbReference type="InterPro" id="IPR011765">
    <property type="entry name" value="Pept_M16_N"/>
</dbReference>
<feature type="domain" description="Peptidase M16 C-terminal" evidence="2">
    <location>
        <begin position="168"/>
        <end position="344"/>
    </location>
</feature>
<dbReference type="PANTHER" id="PTHR11851">
    <property type="entry name" value="METALLOPROTEASE"/>
    <property type="match status" value="1"/>
</dbReference>
<gene>
    <name evidence="3" type="ORF">CP500_008175</name>
</gene>
<comment type="caution">
    <text evidence="3">The sequence shown here is derived from an EMBL/GenBank/DDBJ whole genome shotgun (WGS) entry which is preliminary data.</text>
</comment>
<name>A0A2G4F2G6_9CYAN</name>
<feature type="domain" description="Peptidase M16 N-terminal" evidence="1">
    <location>
        <begin position="16"/>
        <end position="162"/>
    </location>
</feature>
<organism evidence="3 4">
    <name type="scientific">Tychonema bourrellyi FEM_GT703</name>
    <dbReference type="NCBI Taxonomy" id="2040638"/>
    <lineage>
        <taxon>Bacteria</taxon>
        <taxon>Bacillati</taxon>
        <taxon>Cyanobacteriota</taxon>
        <taxon>Cyanophyceae</taxon>
        <taxon>Oscillatoriophycideae</taxon>
        <taxon>Oscillatoriales</taxon>
        <taxon>Microcoleaceae</taxon>
        <taxon>Tychonema</taxon>
    </lineage>
</organism>
<evidence type="ECO:0000259" key="2">
    <source>
        <dbReference type="Pfam" id="PF05193"/>
    </source>
</evidence>
<protein>
    <submittedName>
        <fullName evidence="3">Insulinase family protein</fullName>
    </submittedName>
</protein>
<dbReference type="Proteomes" id="UP000226442">
    <property type="component" value="Unassembled WGS sequence"/>
</dbReference>
<evidence type="ECO:0000259" key="1">
    <source>
        <dbReference type="Pfam" id="PF00675"/>
    </source>
</evidence>
<evidence type="ECO:0000313" key="3">
    <source>
        <dbReference type="EMBL" id="PHX55938.1"/>
    </source>
</evidence>
<dbReference type="PANTHER" id="PTHR11851:SF224">
    <property type="entry name" value="PROCESSING PROTEASE"/>
    <property type="match status" value="1"/>
</dbReference>
<sequence>MKNEIHRTVLDNGIVVLAAENPAADIIAARIFLRAGSRCVQPEQAGLCHLLSAVMTKGTDRLSSLEIAERVESVGARLGTDATSDYFLVSLKTVSADFTDILELASELMRSPTFPEAEVELERRIALSAIRSQKEQPFSIAFEQLRQTMYQDHPYAFSTLGTEDTMSKLTRTELEQFHKTYFRPDNVVISVAGRISTEDAIALVDRIFGDWKAPATPLPTLTLPPIIANPESALKPQETQQSVVMLGYLAPAVKEAGYAPLKLLNTYLGNGLSSRLFVELREKRGLAYDVSSLYATRLDAAQFVVYMGTAPENTQTAFDGLRTEVDRLTSLQLSDEELQACKNKILGQYALGKQTNSQIAQVVGWYETLGLGIKFDEEFQAEIAQVTAAEARDAARKFFVEPYVSLVGPEAAIREFGLAAVC</sequence>
<dbReference type="InterPro" id="IPR011249">
    <property type="entry name" value="Metalloenz_LuxS/M16"/>
</dbReference>
<dbReference type="AlphaFoldDB" id="A0A2G4F2G6"/>
<keyword evidence="4" id="KW-1185">Reference proteome</keyword>
<dbReference type="OrthoDB" id="9811314at2"/>
<dbReference type="Pfam" id="PF05193">
    <property type="entry name" value="Peptidase_M16_C"/>
    <property type="match status" value="1"/>
</dbReference>
<dbReference type="InterPro" id="IPR007863">
    <property type="entry name" value="Peptidase_M16_C"/>
</dbReference>
<dbReference type="EMBL" id="NXIB02000036">
    <property type="protein sequence ID" value="PHX55938.1"/>
    <property type="molecule type" value="Genomic_DNA"/>
</dbReference>
<dbReference type="Gene3D" id="3.30.830.10">
    <property type="entry name" value="Metalloenzyme, LuxS/M16 peptidase-like"/>
    <property type="match status" value="2"/>
</dbReference>